<keyword evidence="2" id="KW-0812">Transmembrane</keyword>
<dbReference type="OrthoDB" id="194358at2759"/>
<name>A0A6A5XDX8_9PLEO</name>
<keyword evidence="2" id="KW-0472">Membrane</keyword>
<feature type="transmembrane region" description="Helical" evidence="2">
    <location>
        <begin position="260"/>
        <end position="283"/>
    </location>
</feature>
<reference evidence="3" key="1">
    <citation type="journal article" date="2020" name="Stud. Mycol.">
        <title>101 Dothideomycetes genomes: a test case for predicting lifestyles and emergence of pathogens.</title>
        <authorList>
            <person name="Haridas S."/>
            <person name="Albert R."/>
            <person name="Binder M."/>
            <person name="Bloem J."/>
            <person name="Labutti K."/>
            <person name="Salamov A."/>
            <person name="Andreopoulos B."/>
            <person name="Baker S."/>
            <person name="Barry K."/>
            <person name="Bills G."/>
            <person name="Bluhm B."/>
            <person name="Cannon C."/>
            <person name="Castanera R."/>
            <person name="Culley D."/>
            <person name="Daum C."/>
            <person name="Ezra D."/>
            <person name="Gonzalez J."/>
            <person name="Henrissat B."/>
            <person name="Kuo A."/>
            <person name="Liang C."/>
            <person name="Lipzen A."/>
            <person name="Lutzoni F."/>
            <person name="Magnuson J."/>
            <person name="Mondo S."/>
            <person name="Nolan M."/>
            <person name="Ohm R."/>
            <person name="Pangilinan J."/>
            <person name="Park H.-J."/>
            <person name="Ramirez L."/>
            <person name="Alfaro M."/>
            <person name="Sun H."/>
            <person name="Tritt A."/>
            <person name="Yoshinaga Y."/>
            <person name="Zwiers L.-H."/>
            <person name="Turgeon B."/>
            <person name="Goodwin S."/>
            <person name="Spatafora J."/>
            <person name="Crous P."/>
            <person name="Grigoriev I."/>
        </authorList>
    </citation>
    <scope>NUCLEOTIDE SEQUENCE</scope>
    <source>
        <strain evidence="3">CBS 175.79</strain>
    </source>
</reference>
<evidence type="ECO:0000256" key="2">
    <source>
        <dbReference type="SAM" id="Phobius"/>
    </source>
</evidence>
<proteinExistence type="predicted"/>
<protein>
    <submittedName>
        <fullName evidence="3">Uncharacterized protein</fullName>
    </submittedName>
</protein>
<evidence type="ECO:0000313" key="4">
    <source>
        <dbReference type="Proteomes" id="UP000799778"/>
    </source>
</evidence>
<accession>A0A6A5XDX8</accession>
<feature type="transmembrane region" description="Helical" evidence="2">
    <location>
        <begin position="389"/>
        <end position="407"/>
    </location>
</feature>
<dbReference type="GeneID" id="54291525"/>
<feature type="compositionally biased region" description="Acidic residues" evidence="1">
    <location>
        <begin position="899"/>
        <end position="914"/>
    </location>
</feature>
<gene>
    <name evidence="3" type="ORF">BU24DRAFT_495443</name>
</gene>
<dbReference type="RefSeq" id="XP_033379557.1">
    <property type="nucleotide sequence ID" value="XM_033534128.1"/>
</dbReference>
<keyword evidence="4" id="KW-1185">Reference proteome</keyword>
<evidence type="ECO:0000256" key="1">
    <source>
        <dbReference type="SAM" id="MobiDB-lite"/>
    </source>
</evidence>
<feature type="region of interest" description="Disordered" evidence="1">
    <location>
        <begin position="868"/>
        <end position="914"/>
    </location>
</feature>
<sequence length="914" mass="101253">MASVTTTAITATTGLLSATIAPQSEEWNGDEFSNNLFSDLAPLLTLFGEQVTKQFLTMSMGWADNVLVSMGPLGILTVIVSAIRVGGVRKLKALIGRARESQATAEQELLSSTSDNVCELWSGEETIRQIGKPGTKELVLVNSKENGIQLVDLQHAVMKGWLQEENMPSRTMNTGRGGSAPWSELVSVSSSRASYFRDLKDLTEQNPNIALNIDSSTASRKELWTWAIFGVVLQSLALVVPGLATYLWKFPKASEPVQSYAYPCFLIGTCIVNLGLLLCSHVIEGVTLERTFCPTPEGEDKILHIFRLQKACSVGDQSFQGFAIFNQPGNKTIRTSRLQYAKGDEEAHYSNIRMDRLDAESDGSIQPETQQQAEFLDEDREESGQYSRLAAFSSAFAIVGFVCQFVGLRGLHWSATILQLGITVVMTGVRSWVRRGLAADPISVKLPSNRESIHMVLLFEALMDAGKPLDHLIKTRLARKILLEQRWELRTGTYQMLEADYASSTESVDSNHEPTPGNNSNAPAASEKEETENPASQTNPVKTFMNIQLLVEDRNYIYGHSICVSRAIEKTFKLMDDLRANGQIRLKWMSKWDKVTWAHSVVSHYPWTHKSKTSVIELECEHSGHDTIPKAPKEIFAVLSLWIDALKQRDARYFSLNDEELDMHEDHNYVRILGDIEEFGNDLKGLLHWLPGLLVTPAGWPNGPNLMGLPEHVRKGFKGRPVAESPVFGLSVMMETNTEWCDPGKDLLNNSNNIINWQAPRVPWRSERDLCNPTYLISLSSLPIESQCALEIYSGFINSIASQVEHIDGHMSATTDEFANTNLGSSEIWVNSVMLSLAQVLVDSGLVPNIEEANIVVIPPFARRRLLPGQEEDGSSSSTDHNSGRDGASVQNAALTGIENDEDEDDEVPDLVST</sequence>
<evidence type="ECO:0000313" key="3">
    <source>
        <dbReference type="EMBL" id="KAF2011218.1"/>
    </source>
</evidence>
<organism evidence="3 4">
    <name type="scientific">Aaosphaeria arxii CBS 175.79</name>
    <dbReference type="NCBI Taxonomy" id="1450172"/>
    <lineage>
        <taxon>Eukaryota</taxon>
        <taxon>Fungi</taxon>
        <taxon>Dikarya</taxon>
        <taxon>Ascomycota</taxon>
        <taxon>Pezizomycotina</taxon>
        <taxon>Dothideomycetes</taxon>
        <taxon>Pleosporomycetidae</taxon>
        <taxon>Pleosporales</taxon>
        <taxon>Pleosporales incertae sedis</taxon>
        <taxon>Aaosphaeria</taxon>
    </lineage>
</organism>
<keyword evidence="2" id="KW-1133">Transmembrane helix</keyword>
<dbReference type="EMBL" id="ML978074">
    <property type="protein sequence ID" value="KAF2011218.1"/>
    <property type="molecule type" value="Genomic_DNA"/>
</dbReference>
<feature type="transmembrane region" description="Helical" evidence="2">
    <location>
        <begin position="223"/>
        <end position="248"/>
    </location>
</feature>
<dbReference type="AlphaFoldDB" id="A0A6A5XDX8"/>
<feature type="region of interest" description="Disordered" evidence="1">
    <location>
        <begin position="505"/>
        <end position="539"/>
    </location>
</feature>
<feature type="transmembrane region" description="Helical" evidence="2">
    <location>
        <begin position="66"/>
        <end position="87"/>
    </location>
</feature>
<dbReference type="Proteomes" id="UP000799778">
    <property type="component" value="Unassembled WGS sequence"/>
</dbReference>